<accession>A0A1V8ZZ81</accession>
<dbReference type="PANTHER" id="PTHR31793">
    <property type="entry name" value="4-HYDROXYBENZOYL-COA THIOESTERASE FAMILY MEMBER"/>
    <property type="match status" value="1"/>
</dbReference>
<dbReference type="STRING" id="1962155.B1813_18125"/>
<dbReference type="Gene3D" id="3.10.129.10">
    <property type="entry name" value="Hotdog Thioesterase"/>
    <property type="match status" value="1"/>
</dbReference>
<dbReference type="RefSeq" id="WP_081194527.1">
    <property type="nucleotide sequence ID" value="NZ_MWIH01000008.1"/>
</dbReference>
<organism evidence="1 2">
    <name type="scientific">Saccharomonospora piscinae</name>
    <dbReference type="NCBI Taxonomy" id="687388"/>
    <lineage>
        <taxon>Bacteria</taxon>
        <taxon>Bacillati</taxon>
        <taxon>Actinomycetota</taxon>
        <taxon>Actinomycetes</taxon>
        <taxon>Pseudonocardiales</taxon>
        <taxon>Pseudonocardiaceae</taxon>
        <taxon>Saccharomonospora</taxon>
    </lineage>
</organism>
<reference evidence="1 2" key="1">
    <citation type="submission" date="2017-02" db="EMBL/GenBank/DDBJ databases">
        <title>Draft genome of Saccharomonospora sp. 154.</title>
        <authorList>
            <person name="Alonso-Carmona G.S."/>
            <person name="De La Haba R."/>
            <person name="Vera-Gargallo B."/>
            <person name="Sandoval-Trujillo A.H."/>
            <person name="Ramirez-Duran N."/>
            <person name="Ventosa A."/>
        </authorList>
    </citation>
    <scope>NUCLEOTIDE SEQUENCE [LARGE SCALE GENOMIC DNA]</scope>
    <source>
        <strain evidence="1 2">LRS4.154</strain>
    </source>
</reference>
<gene>
    <name evidence="1" type="ORF">B1813_18125</name>
</gene>
<sequence length="144" mass="16011">MSQREPFRIRIKVRHYELDSLGHVNHAVYHQYGEIARLELFDLAGGLDGELRERGLAPVLLESTITYRRELRSGDEVDVSCRASFGDGKVFWMAHEIVKADGTLSAEIRCTLGLMDLAARKLVAQPCERMAEAGIDVGVLDSPG</sequence>
<dbReference type="InterPro" id="IPR050563">
    <property type="entry name" value="4-hydroxybenzoyl-CoA_TE"/>
</dbReference>
<evidence type="ECO:0000313" key="2">
    <source>
        <dbReference type="Proteomes" id="UP000192591"/>
    </source>
</evidence>
<dbReference type="PANTHER" id="PTHR31793:SF24">
    <property type="entry name" value="LONG-CHAIN ACYL-COA THIOESTERASE FADM"/>
    <property type="match status" value="1"/>
</dbReference>
<proteinExistence type="predicted"/>
<protein>
    <submittedName>
        <fullName evidence="1">Thioesterase</fullName>
    </submittedName>
</protein>
<keyword evidence="2" id="KW-1185">Reference proteome</keyword>
<dbReference type="Pfam" id="PF13279">
    <property type="entry name" value="4HBT_2"/>
    <property type="match status" value="1"/>
</dbReference>
<dbReference type="GO" id="GO:0047617">
    <property type="term" value="F:fatty acyl-CoA hydrolase activity"/>
    <property type="evidence" value="ECO:0007669"/>
    <property type="project" value="TreeGrafter"/>
</dbReference>
<dbReference type="SUPFAM" id="SSF54637">
    <property type="entry name" value="Thioesterase/thiol ester dehydrase-isomerase"/>
    <property type="match status" value="1"/>
</dbReference>
<dbReference type="CDD" id="cd00586">
    <property type="entry name" value="4HBT"/>
    <property type="match status" value="1"/>
</dbReference>
<dbReference type="AlphaFoldDB" id="A0A1V8ZZ81"/>
<dbReference type="InterPro" id="IPR029069">
    <property type="entry name" value="HotDog_dom_sf"/>
</dbReference>
<dbReference type="EMBL" id="MWIH01000008">
    <property type="protein sequence ID" value="OQO90108.1"/>
    <property type="molecule type" value="Genomic_DNA"/>
</dbReference>
<dbReference type="Proteomes" id="UP000192591">
    <property type="component" value="Unassembled WGS sequence"/>
</dbReference>
<name>A0A1V8ZZ81_SACPI</name>
<evidence type="ECO:0000313" key="1">
    <source>
        <dbReference type="EMBL" id="OQO90108.1"/>
    </source>
</evidence>
<comment type="caution">
    <text evidence="1">The sequence shown here is derived from an EMBL/GenBank/DDBJ whole genome shotgun (WGS) entry which is preliminary data.</text>
</comment>